<dbReference type="Proteomes" id="UP000283644">
    <property type="component" value="Unassembled WGS sequence"/>
</dbReference>
<keyword evidence="2" id="KW-0805">Transcription regulation</keyword>
<dbReference type="NCBIfam" id="TIGR02983">
    <property type="entry name" value="SigE-fam_strep"/>
    <property type="match status" value="1"/>
</dbReference>
<feature type="domain" description="RNA polymerase sigma-70 region 2" evidence="6">
    <location>
        <begin position="19"/>
        <end position="77"/>
    </location>
</feature>
<keyword evidence="9" id="KW-1185">Reference proteome</keyword>
<evidence type="ECO:0000259" key="7">
    <source>
        <dbReference type="Pfam" id="PF08281"/>
    </source>
</evidence>
<dbReference type="Pfam" id="PF08281">
    <property type="entry name" value="Sigma70_r4_2"/>
    <property type="match status" value="1"/>
</dbReference>
<dbReference type="InterPro" id="IPR013249">
    <property type="entry name" value="RNA_pol_sigma70_r4_t2"/>
</dbReference>
<dbReference type="Gene3D" id="1.10.10.10">
    <property type="entry name" value="Winged helix-like DNA-binding domain superfamily/Winged helix DNA-binding domain"/>
    <property type="match status" value="1"/>
</dbReference>
<evidence type="ECO:0000256" key="3">
    <source>
        <dbReference type="ARBA" id="ARBA00023082"/>
    </source>
</evidence>
<dbReference type="SUPFAM" id="SSF88946">
    <property type="entry name" value="Sigma2 domain of RNA polymerase sigma factors"/>
    <property type="match status" value="1"/>
</dbReference>
<dbReference type="NCBIfam" id="TIGR02937">
    <property type="entry name" value="sigma70-ECF"/>
    <property type="match status" value="1"/>
</dbReference>
<comment type="similarity">
    <text evidence="1">Belongs to the sigma-70 factor family. ECF subfamily.</text>
</comment>
<dbReference type="InterPro" id="IPR013324">
    <property type="entry name" value="RNA_pol_sigma_r3/r4-like"/>
</dbReference>
<evidence type="ECO:0000256" key="1">
    <source>
        <dbReference type="ARBA" id="ARBA00010641"/>
    </source>
</evidence>
<dbReference type="Pfam" id="PF04542">
    <property type="entry name" value="Sigma70_r2"/>
    <property type="match status" value="1"/>
</dbReference>
<dbReference type="RefSeq" id="WP_118925234.1">
    <property type="nucleotide sequence ID" value="NZ_QXGH01000014.1"/>
</dbReference>
<dbReference type="InterPro" id="IPR013325">
    <property type="entry name" value="RNA_pol_sigma_r2"/>
</dbReference>
<dbReference type="InterPro" id="IPR007627">
    <property type="entry name" value="RNA_pol_sigma70_r2"/>
</dbReference>
<keyword evidence="5" id="KW-0804">Transcription</keyword>
<dbReference type="OrthoDB" id="3692620at2"/>
<dbReference type="InterPro" id="IPR014325">
    <property type="entry name" value="RNA_pol_sigma-E_actinobac"/>
</dbReference>
<keyword evidence="3" id="KW-0731">Sigma factor</keyword>
<dbReference type="InterPro" id="IPR039425">
    <property type="entry name" value="RNA_pol_sigma-70-like"/>
</dbReference>
<dbReference type="GO" id="GO:0006352">
    <property type="term" value="P:DNA-templated transcription initiation"/>
    <property type="evidence" value="ECO:0007669"/>
    <property type="project" value="InterPro"/>
</dbReference>
<sequence length="168" mass="18926">MTSDEEAFRQWAGERQLGLLRTALLLTGDHHRAEDLVQEALTKVALRWRRLAAGNPDGYARQILVRDNISAWRKTRREVVVADPTDIRGPDPTAGVDRRILLDRALATLTPRQRAVIVLRFYDDLTERDAAEAMGVSVGTVKSQTHLALRRLRDAAPELAELLREESP</sequence>
<evidence type="ECO:0000256" key="2">
    <source>
        <dbReference type="ARBA" id="ARBA00023015"/>
    </source>
</evidence>
<dbReference type="Gene3D" id="1.10.1740.10">
    <property type="match status" value="1"/>
</dbReference>
<proteinExistence type="inferred from homology"/>
<feature type="domain" description="RNA polymerase sigma factor 70 region 4 type 2" evidence="7">
    <location>
        <begin position="101"/>
        <end position="152"/>
    </location>
</feature>
<dbReference type="GO" id="GO:0003677">
    <property type="term" value="F:DNA binding"/>
    <property type="evidence" value="ECO:0007669"/>
    <property type="project" value="UniProtKB-KW"/>
</dbReference>
<dbReference type="InterPro" id="IPR036388">
    <property type="entry name" value="WH-like_DNA-bd_sf"/>
</dbReference>
<keyword evidence="4" id="KW-0238">DNA-binding</keyword>
<dbReference type="InterPro" id="IPR014284">
    <property type="entry name" value="RNA_pol_sigma-70_dom"/>
</dbReference>
<evidence type="ECO:0000313" key="9">
    <source>
        <dbReference type="Proteomes" id="UP000283644"/>
    </source>
</evidence>
<dbReference type="AlphaFoldDB" id="A0A417Y398"/>
<dbReference type="EMBL" id="QXGH01000014">
    <property type="protein sequence ID" value="RHW27138.1"/>
    <property type="molecule type" value="Genomic_DNA"/>
</dbReference>
<dbReference type="PANTHER" id="PTHR43133">
    <property type="entry name" value="RNA POLYMERASE ECF-TYPE SIGMA FACTO"/>
    <property type="match status" value="1"/>
</dbReference>
<evidence type="ECO:0000259" key="6">
    <source>
        <dbReference type="Pfam" id="PF04542"/>
    </source>
</evidence>
<dbReference type="GO" id="GO:0016987">
    <property type="term" value="F:sigma factor activity"/>
    <property type="evidence" value="ECO:0007669"/>
    <property type="project" value="UniProtKB-KW"/>
</dbReference>
<comment type="caution">
    <text evidence="8">The sequence shown here is derived from an EMBL/GenBank/DDBJ whole genome shotgun (WGS) entry which is preliminary data.</text>
</comment>
<dbReference type="SUPFAM" id="SSF88659">
    <property type="entry name" value="Sigma3 and sigma4 domains of RNA polymerase sigma factors"/>
    <property type="match status" value="1"/>
</dbReference>
<dbReference type="CDD" id="cd06171">
    <property type="entry name" value="Sigma70_r4"/>
    <property type="match status" value="1"/>
</dbReference>
<organism evidence="8 9">
    <name type="scientific">Nocardioides immobilis</name>
    <dbReference type="NCBI Taxonomy" id="2049295"/>
    <lineage>
        <taxon>Bacteria</taxon>
        <taxon>Bacillati</taxon>
        <taxon>Actinomycetota</taxon>
        <taxon>Actinomycetes</taxon>
        <taxon>Propionibacteriales</taxon>
        <taxon>Nocardioidaceae</taxon>
        <taxon>Nocardioides</taxon>
    </lineage>
</organism>
<protein>
    <submittedName>
        <fullName evidence="8">SigE family RNA polymerase sigma factor</fullName>
    </submittedName>
</protein>
<reference evidence="8 9" key="1">
    <citation type="submission" date="2018-09" db="EMBL/GenBank/DDBJ databases">
        <title>Genome sequencing of Nocardioides immobilis CCTCC AB 2017083 for comparison to Nocardioides silvaticus.</title>
        <authorList>
            <person name="Li C."/>
            <person name="Wang G."/>
        </authorList>
    </citation>
    <scope>NUCLEOTIDE SEQUENCE [LARGE SCALE GENOMIC DNA]</scope>
    <source>
        <strain evidence="8 9">CCTCC AB 2017083</strain>
    </source>
</reference>
<name>A0A417Y398_9ACTN</name>
<gene>
    <name evidence="8" type="ORF">D0Z08_10735</name>
</gene>
<evidence type="ECO:0000313" key="8">
    <source>
        <dbReference type="EMBL" id="RHW27138.1"/>
    </source>
</evidence>
<dbReference type="PANTHER" id="PTHR43133:SF50">
    <property type="entry name" value="ECF RNA POLYMERASE SIGMA FACTOR SIGM"/>
    <property type="match status" value="1"/>
</dbReference>
<evidence type="ECO:0000256" key="4">
    <source>
        <dbReference type="ARBA" id="ARBA00023125"/>
    </source>
</evidence>
<accession>A0A417Y398</accession>
<evidence type="ECO:0000256" key="5">
    <source>
        <dbReference type="ARBA" id="ARBA00023163"/>
    </source>
</evidence>